<dbReference type="AlphaFoldDB" id="A0A7W8MRX6"/>
<dbReference type="EMBL" id="JACHDY010000001">
    <property type="protein sequence ID" value="MBB5316619.1"/>
    <property type="molecule type" value="Genomic_DNA"/>
</dbReference>
<gene>
    <name evidence="2" type="ORF">HDF09_001269</name>
</gene>
<reference evidence="2" key="1">
    <citation type="submission" date="2020-08" db="EMBL/GenBank/DDBJ databases">
        <title>Genomic Encyclopedia of Type Strains, Phase IV (KMG-V): Genome sequencing to study the core and pangenomes of soil and plant-associated prokaryotes.</title>
        <authorList>
            <person name="Whitman W."/>
        </authorList>
    </citation>
    <scope>NUCLEOTIDE SEQUENCE [LARGE SCALE GENOMIC DNA]</scope>
    <source>
        <strain evidence="2">M8UP27</strain>
    </source>
</reference>
<protein>
    <recommendedName>
        <fullName evidence="1">DUF4166 domain-containing protein</fullName>
    </recommendedName>
</protein>
<dbReference type="Proteomes" id="UP000568106">
    <property type="component" value="Unassembled WGS sequence"/>
</dbReference>
<organism evidence="2 3">
    <name type="scientific">Tunturiibacter empetritectus</name>
    <dbReference type="NCBI Taxonomy" id="3069691"/>
    <lineage>
        <taxon>Bacteria</taxon>
        <taxon>Pseudomonadati</taxon>
        <taxon>Acidobacteriota</taxon>
        <taxon>Terriglobia</taxon>
        <taxon>Terriglobales</taxon>
        <taxon>Acidobacteriaceae</taxon>
        <taxon>Tunturiibacter</taxon>
    </lineage>
</organism>
<evidence type="ECO:0000259" key="1">
    <source>
        <dbReference type="Pfam" id="PF13761"/>
    </source>
</evidence>
<comment type="caution">
    <text evidence="2">The sequence shown here is derived from an EMBL/GenBank/DDBJ whole genome shotgun (WGS) entry which is preliminary data.</text>
</comment>
<evidence type="ECO:0000313" key="2">
    <source>
        <dbReference type="EMBL" id="MBB5316619.1"/>
    </source>
</evidence>
<dbReference type="InterPro" id="IPR025311">
    <property type="entry name" value="DUF4166"/>
</dbReference>
<evidence type="ECO:0000313" key="3">
    <source>
        <dbReference type="Proteomes" id="UP000568106"/>
    </source>
</evidence>
<keyword evidence="3" id="KW-1185">Reference proteome</keyword>
<proteinExistence type="predicted"/>
<name>A0A7W8MRX6_9BACT</name>
<sequence length="227" mass="26362">MPSIYERVLGEDFKRLHPMIQQRFSISSESGVGAIGRGVMEEVWHGPVYTLPFLYLGAWRSIMFPEQGRNVPFTIRNFAYRDRLGRETVTWLRTFETARPSAPQRRFDAYMIYSEQRRRIVDYLGTHQHLAVDIDISVAANGGVALRSGEQRFYEGPAAFRFPMALSGFAEVCEWFDESIGKFRIEVTVKNRVWGPLFGYRGSFRVEWLPVSKTPEDLLPKRVEKRE</sequence>
<feature type="domain" description="DUF4166" evidence="1">
    <location>
        <begin position="16"/>
        <end position="204"/>
    </location>
</feature>
<accession>A0A7W8MRX6</accession>
<dbReference type="Pfam" id="PF13761">
    <property type="entry name" value="DUF4166"/>
    <property type="match status" value="1"/>
</dbReference>